<dbReference type="EMBL" id="CM045874">
    <property type="protein sequence ID" value="KAI7945185.1"/>
    <property type="molecule type" value="Genomic_DNA"/>
</dbReference>
<keyword evidence="2" id="KW-1185">Reference proteome</keyword>
<dbReference type="Proteomes" id="UP001060170">
    <property type="component" value="Chromosome 10"/>
</dbReference>
<protein>
    <submittedName>
        <fullName evidence="1">Uncharacterized protein</fullName>
    </submittedName>
</protein>
<accession>A0ACC0E688</accession>
<reference evidence="2" key="1">
    <citation type="journal article" date="2018" name="BMC Genomics">
        <title>Genomic insights into host adaptation between the wheat stripe rust pathogen (Puccinia striiformis f. sp. tritici) and the barley stripe rust pathogen (Puccinia striiformis f. sp. hordei).</title>
        <authorList>
            <person name="Xia C."/>
            <person name="Wang M."/>
            <person name="Yin C."/>
            <person name="Cornejo O.E."/>
            <person name="Hulbert S.H."/>
            <person name="Chen X."/>
        </authorList>
    </citation>
    <scope>NUCLEOTIDE SEQUENCE [LARGE SCALE GENOMIC DNA]</scope>
    <source>
        <strain evidence="2">93-210</strain>
    </source>
</reference>
<evidence type="ECO:0000313" key="1">
    <source>
        <dbReference type="EMBL" id="KAI7945185.1"/>
    </source>
</evidence>
<reference evidence="2" key="2">
    <citation type="journal article" date="2018" name="Mol. Plant Microbe Interact.">
        <title>Genome sequence resources for the wheat stripe rust pathogen (Puccinia striiformis f. sp. tritici) and the barley stripe rust pathogen (Puccinia striiformis f. sp. hordei).</title>
        <authorList>
            <person name="Xia C."/>
            <person name="Wang M."/>
            <person name="Yin C."/>
            <person name="Cornejo O.E."/>
            <person name="Hulbert S.H."/>
            <person name="Chen X."/>
        </authorList>
    </citation>
    <scope>NUCLEOTIDE SEQUENCE [LARGE SCALE GENOMIC DNA]</scope>
    <source>
        <strain evidence="2">93-210</strain>
    </source>
</reference>
<name>A0ACC0E688_9BASI</name>
<comment type="caution">
    <text evidence="1">The sequence shown here is derived from an EMBL/GenBank/DDBJ whole genome shotgun (WGS) entry which is preliminary data.</text>
</comment>
<gene>
    <name evidence="1" type="ORF">MJO28_010880</name>
</gene>
<reference evidence="1 2" key="3">
    <citation type="journal article" date="2022" name="Microbiol. Spectr.">
        <title>Folding features and dynamics of 3D genome architecture in plant fungal pathogens.</title>
        <authorList>
            <person name="Xia C."/>
        </authorList>
    </citation>
    <scope>NUCLEOTIDE SEQUENCE [LARGE SCALE GENOMIC DNA]</scope>
    <source>
        <strain evidence="1 2">93-210</strain>
    </source>
</reference>
<sequence>MRLRRRSIGGLVETATTLDQALWHPTTRKGQSWQDFQDFATGSCGYAGTHYGASQRLTVPTVPSSPQAVRQRLLRLGLPGQSSYAPPEENDRHAVVSARPKVVDSDTESSLIRSSFDKTHQKYKRMPSLPPRDSPTLLDLSYLPCT</sequence>
<proteinExistence type="predicted"/>
<evidence type="ECO:0000313" key="2">
    <source>
        <dbReference type="Proteomes" id="UP001060170"/>
    </source>
</evidence>
<organism evidence="1 2">
    <name type="scientific">Puccinia striiformis f. sp. tritici</name>
    <dbReference type="NCBI Taxonomy" id="168172"/>
    <lineage>
        <taxon>Eukaryota</taxon>
        <taxon>Fungi</taxon>
        <taxon>Dikarya</taxon>
        <taxon>Basidiomycota</taxon>
        <taxon>Pucciniomycotina</taxon>
        <taxon>Pucciniomycetes</taxon>
        <taxon>Pucciniales</taxon>
        <taxon>Pucciniaceae</taxon>
        <taxon>Puccinia</taxon>
    </lineage>
</organism>